<accession>A0ACD3A3J3</accession>
<evidence type="ECO:0000313" key="2">
    <source>
        <dbReference type="Proteomes" id="UP000308600"/>
    </source>
</evidence>
<sequence length="312" mass="35903">MNPVPLPAPRISLCKLSSFPHLPIELQDEIFQFAAARDIDHEMTTTLMLVSKWVSYRIQRVLYEIVVVFDNGKVRRCYPPHIEERSKDIIKFFKRYGRHIRCLGLDPRAVHGLGEQGIVTALQQCPSLKDLIIRQPCSDQLLKGAQEHLPHLVRLSGHFEEPQTHLDATQPMYQKLTHLDIHGHEYLWDDLLEFVIQIPNLTHLAVDDMDKQHEIVLGALKGCKKLEAVLLVTLSKGVAACLNEDSEDEPNDDQYERVVAVKIKPYDNWLNGVRRGLDMWELADQVIMGRRKKREGRRDTNDEDRSETSPPS</sequence>
<dbReference type="EMBL" id="ML208801">
    <property type="protein sequence ID" value="TFK60270.1"/>
    <property type="molecule type" value="Genomic_DNA"/>
</dbReference>
<proteinExistence type="predicted"/>
<dbReference type="Proteomes" id="UP000308600">
    <property type="component" value="Unassembled WGS sequence"/>
</dbReference>
<evidence type="ECO:0000313" key="1">
    <source>
        <dbReference type="EMBL" id="TFK60270.1"/>
    </source>
</evidence>
<reference evidence="1 2" key="1">
    <citation type="journal article" date="2019" name="Nat. Ecol. Evol.">
        <title>Megaphylogeny resolves global patterns of mushroom evolution.</title>
        <authorList>
            <person name="Varga T."/>
            <person name="Krizsan K."/>
            <person name="Foldi C."/>
            <person name="Dima B."/>
            <person name="Sanchez-Garcia M."/>
            <person name="Sanchez-Ramirez S."/>
            <person name="Szollosi G.J."/>
            <person name="Szarkandi J.G."/>
            <person name="Papp V."/>
            <person name="Albert L."/>
            <person name="Andreopoulos W."/>
            <person name="Angelini C."/>
            <person name="Antonin V."/>
            <person name="Barry K.W."/>
            <person name="Bougher N.L."/>
            <person name="Buchanan P."/>
            <person name="Buyck B."/>
            <person name="Bense V."/>
            <person name="Catcheside P."/>
            <person name="Chovatia M."/>
            <person name="Cooper J."/>
            <person name="Damon W."/>
            <person name="Desjardin D."/>
            <person name="Finy P."/>
            <person name="Geml J."/>
            <person name="Haridas S."/>
            <person name="Hughes K."/>
            <person name="Justo A."/>
            <person name="Karasinski D."/>
            <person name="Kautmanova I."/>
            <person name="Kiss B."/>
            <person name="Kocsube S."/>
            <person name="Kotiranta H."/>
            <person name="LaButti K.M."/>
            <person name="Lechner B.E."/>
            <person name="Liimatainen K."/>
            <person name="Lipzen A."/>
            <person name="Lukacs Z."/>
            <person name="Mihaltcheva S."/>
            <person name="Morgado L.N."/>
            <person name="Niskanen T."/>
            <person name="Noordeloos M.E."/>
            <person name="Ohm R.A."/>
            <person name="Ortiz-Santana B."/>
            <person name="Ovrebo C."/>
            <person name="Racz N."/>
            <person name="Riley R."/>
            <person name="Savchenko A."/>
            <person name="Shiryaev A."/>
            <person name="Soop K."/>
            <person name="Spirin V."/>
            <person name="Szebenyi C."/>
            <person name="Tomsovsky M."/>
            <person name="Tulloss R.E."/>
            <person name="Uehling J."/>
            <person name="Grigoriev I.V."/>
            <person name="Vagvolgyi C."/>
            <person name="Papp T."/>
            <person name="Martin F.M."/>
            <person name="Miettinen O."/>
            <person name="Hibbett D.S."/>
            <person name="Nagy L.G."/>
        </authorList>
    </citation>
    <scope>NUCLEOTIDE SEQUENCE [LARGE SCALE GENOMIC DNA]</scope>
    <source>
        <strain evidence="1 2">NL-1719</strain>
    </source>
</reference>
<gene>
    <name evidence="1" type="ORF">BDN72DRAFT_905110</name>
</gene>
<protein>
    <submittedName>
        <fullName evidence="1">Uncharacterized protein</fullName>
    </submittedName>
</protein>
<keyword evidence="2" id="KW-1185">Reference proteome</keyword>
<organism evidence="1 2">
    <name type="scientific">Pluteus cervinus</name>
    <dbReference type="NCBI Taxonomy" id="181527"/>
    <lineage>
        <taxon>Eukaryota</taxon>
        <taxon>Fungi</taxon>
        <taxon>Dikarya</taxon>
        <taxon>Basidiomycota</taxon>
        <taxon>Agaricomycotina</taxon>
        <taxon>Agaricomycetes</taxon>
        <taxon>Agaricomycetidae</taxon>
        <taxon>Agaricales</taxon>
        <taxon>Pluteineae</taxon>
        <taxon>Pluteaceae</taxon>
        <taxon>Pluteus</taxon>
    </lineage>
</organism>
<name>A0ACD3A3J3_9AGAR</name>